<dbReference type="EMBL" id="ML119718">
    <property type="protein sequence ID" value="RPA77945.1"/>
    <property type="molecule type" value="Genomic_DNA"/>
</dbReference>
<protein>
    <recommendedName>
        <fullName evidence="7">Trafficking protein particle complex subunit</fullName>
    </recommendedName>
</protein>
<gene>
    <name evidence="8" type="ORF">BJ508DRAFT_162138</name>
</gene>
<keyword evidence="9" id="KW-1185">Reference proteome</keyword>
<evidence type="ECO:0000256" key="3">
    <source>
        <dbReference type="ARBA" id="ARBA00022824"/>
    </source>
</evidence>
<dbReference type="PANTHER" id="PTHR23249">
    <property type="entry name" value="TRAFFICKING PROTEIN PARTICLE COMPLEX SUBUNIT"/>
    <property type="match status" value="1"/>
</dbReference>
<keyword evidence="2 7" id="KW-0813">Transport</keyword>
<evidence type="ECO:0000313" key="8">
    <source>
        <dbReference type="EMBL" id="RPA77945.1"/>
    </source>
</evidence>
<evidence type="ECO:0000256" key="6">
    <source>
        <dbReference type="ARBA" id="ARBA00038179"/>
    </source>
</evidence>
<dbReference type="GO" id="GO:0005794">
    <property type="term" value="C:Golgi apparatus"/>
    <property type="evidence" value="ECO:0007669"/>
    <property type="project" value="UniProtKB-SubCell"/>
</dbReference>
<comment type="subunit">
    <text evidence="7">Part of the multisubunit transport protein particle (TRAPP) complex.</text>
</comment>
<dbReference type="SMART" id="SM01399">
    <property type="entry name" value="Sybindin"/>
    <property type="match status" value="1"/>
</dbReference>
<dbReference type="Proteomes" id="UP000275078">
    <property type="component" value="Unassembled WGS sequence"/>
</dbReference>
<dbReference type="GO" id="GO:0005783">
    <property type="term" value="C:endoplasmic reticulum"/>
    <property type="evidence" value="ECO:0007669"/>
    <property type="project" value="UniProtKB-SubCell"/>
</dbReference>
<organism evidence="8 9">
    <name type="scientific">Ascobolus immersus RN42</name>
    <dbReference type="NCBI Taxonomy" id="1160509"/>
    <lineage>
        <taxon>Eukaryota</taxon>
        <taxon>Fungi</taxon>
        <taxon>Dikarya</taxon>
        <taxon>Ascomycota</taxon>
        <taxon>Pezizomycotina</taxon>
        <taxon>Pezizomycetes</taxon>
        <taxon>Pezizales</taxon>
        <taxon>Ascobolaceae</taxon>
        <taxon>Ascobolus</taxon>
    </lineage>
</organism>
<dbReference type="OrthoDB" id="246406at2759"/>
<accession>A0A3N4HVX3</accession>
<dbReference type="AlphaFoldDB" id="A0A3N4HVX3"/>
<dbReference type="Pfam" id="PF04099">
    <property type="entry name" value="Sybindin"/>
    <property type="match status" value="1"/>
</dbReference>
<evidence type="ECO:0000256" key="5">
    <source>
        <dbReference type="ARBA" id="ARBA00023034"/>
    </source>
</evidence>
<comment type="subcellular location">
    <subcellularLocation>
        <location evidence="7">Endoplasmic reticulum</location>
    </subcellularLocation>
    <subcellularLocation>
        <location evidence="7">Golgi apparatus</location>
        <location evidence="7">cis-Golgi network</location>
    </subcellularLocation>
    <subcellularLocation>
        <location evidence="1">Golgi apparatus</location>
    </subcellularLocation>
</comment>
<evidence type="ECO:0000256" key="4">
    <source>
        <dbReference type="ARBA" id="ARBA00022892"/>
    </source>
</evidence>
<reference evidence="8 9" key="1">
    <citation type="journal article" date="2018" name="Nat. Ecol. Evol.">
        <title>Pezizomycetes genomes reveal the molecular basis of ectomycorrhizal truffle lifestyle.</title>
        <authorList>
            <person name="Murat C."/>
            <person name="Payen T."/>
            <person name="Noel B."/>
            <person name="Kuo A."/>
            <person name="Morin E."/>
            <person name="Chen J."/>
            <person name="Kohler A."/>
            <person name="Krizsan K."/>
            <person name="Balestrini R."/>
            <person name="Da Silva C."/>
            <person name="Montanini B."/>
            <person name="Hainaut M."/>
            <person name="Levati E."/>
            <person name="Barry K.W."/>
            <person name="Belfiori B."/>
            <person name="Cichocki N."/>
            <person name="Clum A."/>
            <person name="Dockter R.B."/>
            <person name="Fauchery L."/>
            <person name="Guy J."/>
            <person name="Iotti M."/>
            <person name="Le Tacon F."/>
            <person name="Lindquist E.A."/>
            <person name="Lipzen A."/>
            <person name="Malagnac F."/>
            <person name="Mello A."/>
            <person name="Molinier V."/>
            <person name="Miyauchi S."/>
            <person name="Poulain J."/>
            <person name="Riccioni C."/>
            <person name="Rubini A."/>
            <person name="Sitrit Y."/>
            <person name="Splivallo R."/>
            <person name="Traeger S."/>
            <person name="Wang M."/>
            <person name="Zifcakova L."/>
            <person name="Wipf D."/>
            <person name="Zambonelli A."/>
            <person name="Paolocci F."/>
            <person name="Nowrousian M."/>
            <person name="Ottonello S."/>
            <person name="Baldrian P."/>
            <person name="Spatafora J.W."/>
            <person name="Henrissat B."/>
            <person name="Nagy L.G."/>
            <person name="Aury J.M."/>
            <person name="Wincker P."/>
            <person name="Grigoriev I.V."/>
            <person name="Bonfante P."/>
            <person name="Martin F.M."/>
        </authorList>
    </citation>
    <scope>NUCLEOTIDE SEQUENCE [LARGE SCALE GENOMIC DNA]</scope>
    <source>
        <strain evidence="8 9">RN42</strain>
    </source>
</reference>
<dbReference type="STRING" id="1160509.A0A3N4HVX3"/>
<sequence>MVVLSLFIMNKSGGLIYHRNFNSGLQSLSANDYLVLAGTFHGVHAITSLINPVNNTTEAGIRGGPPRGLEVMESEMFRMQCFQTLTGIKFLVFTEPGQPNVDVVCKKIYEIYADYVMKNPFYQIEMPIRCEQFDRELGKFLKGKQ</sequence>
<proteinExistence type="inferred from homology"/>
<dbReference type="SUPFAM" id="SSF64356">
    <property type="entry name" value="SNARE-like"/>
    <property type="match status" value="1"/>
</dbReference>
<dbReference type="FunFam" id="3.30.450.70:FF:000007">
    <property type="entry name" value="Putative sybindin-like family protein"/>
    <property type="match status" value="1"/>
</dbReference>
<dbReference type="InterPro" id="IPR007233">
    <property type="entry name" value="TRAPPC"/>
</dbReference>
<dbReference type="PANTHER" id="PTHR23249:SF15">
    <property type="entry name" value="TRAFFICKING PROTEIN PARTICLE COMPLEX SUBUNIT 4"/>
    <property type="match status" value="1"/>
</dbReference>
<keyword evidence="3 7" id="KW-0256">Endoplasmic reticulum</keyword>
<name>A0A3N4HVX3_ASCIM</name>
<dbReference type="GO" id="GO:0030008">
    <property type="term" value="C:TRAPP complex"/>
    <property type="evidence" value="ECO:0007669"/>
    <property type="project" value="UniProtKB-UniRule"/>
</dbReference>
<evidence type="ECO:0000256" key="7">
    <source>
        <dbReference type="RuleBase" id="RU366065"/>
    </source>
</evidence>
<evidence type="ECO:0000256" key="1">
    <source>
        <dbReference type="ARBA" id="ARBA00004555"/>
    </source>
</evidence>
<dbReference type="Gene3D" id="3.30.450.70">
    <property type="match status" value="1"/>
</dbReference>
<dbReference type="InterPro" id="IPR011012">
    <property type="entry name" value="Longin-like_dom_sf"/>
</dbReference>
<comment type="similarity">
    <text evidence="6">Belongs to the TRAPP small subunits family. TRAPPC4 subfamily.</text>
</comment>
<keyword evidence="5 7" id="KW-0333">Golgi apparatus</keyword>
<dbReference type="GO" id="GO:0006888">
    <property type="term" value="P:endoplasmic reticulum to Golgi vesicle-mediated transport"/>
    <property type="evidence" value="ECO:0007669"/>
    <property type="project" value="UniProtKB-UniRule"/>
</dbReference>
<evidence type="ECO:0000313" key="9">
    <source>
        <dbReference type="Proteomes" id="UP000275078"/>
    </source>
</evidence>
<evidence type="ECO:0000256" key="2">
    <source>
        <dbReference type="ARBA" id="ARBA00022448"/>
    </source>
</evidence>
<dbReference type="CDD" id="cd14856">
    <property type="entry name" value="TRAPPC4_synbindin"/>
    <property type="match status" value="1"/>
</dbReference>
<keyword evidence="4 7" id="KW-0931">ER-Golgi transport</keyword>